<dbReference type="PIRSF" id="PIRSF006351">
    <property type="entry name" value="PTS_EIIC-Cellobiose"/>
    <property type="match status" value="1"/>
</dbReference>
<dbReference type="AlphaFoldDB" id="A0A6G7CJL1"/>
<feature type="transmembrane region" description="Helical" evidence="9">
    <location>
        <begin position="241"/>
        <end position="262"/>
    </location>
</feature>
<evidence type="ECO:0000256" key="3">
    <source>
        <dbReference type="ARBA" id="ARBA00022475"/>
    </source>
</evidence>
<evidence type="ECO:0000313" key="11">
    <source>
        <dbReference type="EMBL" id="QIH42228.1"/>
    </source>
</evidence>
<evidence type="ECO:0000313" key="12">
    <source>
        <dbReference type="Proteomes" id="UP000503003"/>
    </source>
</evidence>
<evidence type="ECO:0000256" key="1">
    <source>
        <dbReference type="ARBA" id="ARBA00004651"/>
    </source>
</evidence>
<feature type="transmembrane region" description="Helical" evidence="9">
    <location>
        <begin position="81"/>
        <end position="101"/>
    </location>
</feature>
<dbReference type="Pfam" id="PF02378">
    <property type="entry name" value="PTS_EIIC"/>
    <property type="match status" value="1"/>
</dbReference>
<evidence type="ECO:0000256" key="7">
    <source>
        <dbReference type="ARBA" id="ARBA00023136"/>
    </source>
</evidence>
<dbReference type="RefSeq" id="WP_165311803.1">
    <property type="nucleotide sequence ID" value="NZ_CP049331.1"/>
</dbReference>
<gene>
    <name evidence="11" type="ORF">G5S32_09565</name>
</gene>
<evidence type="ECO:0000259" key="10">
    <source>
        <dbReference type="PROSITE" id="PS51105"/>
    </source>
</evidence>
<evidence type="ECO:0000256" key="6">
    <source>
        <dbReference type="ARBA" id="ARBA00022989"/>
    </source>
</evidence>
<evidence type="ECO:0000256" key="4">
    <source>
        <dbReference type="ARBA" id="ARBA00022597"/>
    </source>
</evidence>
<sequence>MSNAFFDFIEQKIAPLAGRVGSQRHVSAIRDGFIGAMPFMIVGSFLLVFAFPPFAADTTFALGQWWLEIAKTYFNELMTPFNMSMGIMSCYVACGIGYNLSQSYKLDPFPTSMLSLMTFLMVAAPMVDGKLSGAYLGGAGVFTAIIVGIYVTELTRFLKTHNVGIKMPEQVPPKIRQSFDLLIPALFVILTIYPFNLMLQGQFDMLLPETIMAIFKPLISASDSLIAILFAVFLAHALWFAGIHGASIVTGIMAPFWLVNLGMNQDALAAGQPLPTIFLEPFWQFFITIGGSGATFALVLLYLRSKSAHLNSIGKLGMVPALFNINEPVIFGSPLVMNPITFLPFVGIPMLNATIAYCAAKFGFIGKVISLVPWTTPAPLGAAWGAGWQLSNGALAIGLIVLDLVIWYPFFKIYEKQLLAQEDAEKAAIEESTNPELDPSTI</sequence>
<evidence type="ECO:0000256" key="9">
    <source>
        <dbReference type="SAM" id="Phobius"/>
    </source>
</evidence>
<protein>
    <recommendedName>
        <fullName evidence="8">Permease IIC component</fullName>
    </recommendedName>
</protein>
<dbReference type="PROSITE" id="PS51105">
    <property type="entry name" value="PTS_EIIC_TYPE_3"/>
    <property type="match status" value="1"/>
</dbReference>
<dbReference type="InterPro" id="IPR004501">
    <property type="entry name" value="PTS_EIIC_3"/>
</dbReference>
<keyword evidence="2 8" id="KW-0813">Transport</keyword>
<name>A0A6G7CJL1_9VIBR</name>
<feature type="transmembrane region" description="Helical" evidence="9">
    <location>
        <begin position="386"/>
        <end position="411"/>
    </location>
</feature>
<dbReference type="EMBL" id="CP049331">
    <property type="protein sequence ID" value="QIH42228.1"/>
    <property type="molecule type" value="Genomic_DNA"/>
</dbReference>
<feature type="domain" description="PTS EIIC type-3" evidence="10">
    <location>
        <begin position="9"/>
        <end position="410"/>
    </location>
</feature>
<evidence type="ECO:0000256" key="8">
    <source>
        <dbReference type="PIRNR" id="PIRNR006351"/>
    </source>
</evidence>
<organism evidence="11 12">
    <name type="scientific">Vibrio ziniensis</name>
    <dbReference type="NCBI Taxonomy" id="2711221"/>
    <lineage>
        <taxon>Bacteria</taxon>
        <taxon>Pseudomonadati</taxon>
        <taxon>Pseudomonadota</taxon>
        <taxon>Gammaproteobacteria</taxon>
        <taxon>Vibrionales</taxon>
        <taxon>Vibrionaceae</taxon>
        <taxon>Vibrio</taxon>
    </lineage>
</organism>
<feature type="transmembrane region" description="Helical" evidence="9">
    <location>
        <begin position="211"/>
        <end position="234"/>
    </location>
</feature>
<dbReference type="GO" id="GO:0005886">
    <property type="term" value="C:plasma membrane"/>
    <property type="evidence" value="ECO:0007669"/>
    <property type="project" value="UniProtKB-SubCell"/>
</dbReference>
<comment type="function">
    <text evidence="8">The phosphoenolpyruvate-dependent sugar phosphotransferase system (PTS), a major carbohydrate active -transport system, catalyzes the phosphorylation of incoming sugar substrates concomitant with their translocation across the cell membrane.</text>
</comment>
<evidence type="ECO:0000256" key="2">
    <source>
        <dbReference type="ARBA" id="ARBA00022448"/>
    </source>
</evidence>
<evidence type="ECO:0000256" key="5">
    <source>
        <dbReference type="ARBA" id="ARBA00022692"/>
    </source>
</evidence>
<dbReference type="PANTHER" id="PTHR33989:SF4">
    <property type="entry name" value="PTS SYSTEM N,N'-DIACETYLCHITOBIOSE-SPECIFIC EIIC COMPONENT"/>
    <property type="match status" value="1"/>
</dbReference>
<feature type="transmembrane region" description="Helical" evidence="9">
    <location>
        <begin position="33"/>
        <end position="55"/>
    </location>
</feature>
<reference evidence="11 12" key="1">
    <citation type="submission" date="2020-02" db="EMBL/GenBank/DDBJ databases">
        <title>A complete genome of a marine bacterium Vibrio sp. ZWAL4003 isolated from the mangrove sediment with the ability to degrade polysaccharides.</title>
        <authorList>
            <person name="Wu J."/>
            <person name="Qu W."/>
            <person name="Zeng R."/>
        </authorList>
    </citation>
    <scope>NUCLEOTIDE SEQUENCE [LARGE SCALE GENOMIC DNA]</scope>
    <source>
        <strain evidence="11 12">ZWAL4003</strain>
    </source>
</reference>
<dbReference type="Proteomes" id="UP000503003">
    <property type="component" value="Chromosome 1"/>
</dbReference>
<proteinExistence type="predicted"/>
<dbReference type="InterPro" id="IPR051088">
    <property type="entry name" value="PTS_Sugar-EIIC/EIIB"/>
</dbReference>
<dbReference type="PANTHER" id="PTHR33989">
    <property type="match status" value="1"/>
</dbReference>
<dbReference type="GO" id="GO:0009401">
    <property type="term" value="P:phosphoenolpyruvate-dependent sugar phosphotransferase system"/>
    <property type="evidence" value="ECO:0007669"/>
    <property type="project" value="InterPro"/>
</dbReference>
<dbReference type="InterPro" id="IPR004796">
    <property type="entry name" value="PTS_IIC_cello"/>
</dbReference>
<keyword evidence="6 9" id="KW-1133">Transmembrane helix</keyword>
<feature type="transmembrane region" description="Helical" evidence="9">
    <location>
        <begin position="133"/>
        <end position="158"/>
    </location>
</feature>
<keyword evidence="3 8" id="KW-1003">Cell membrane</keyword>
<keyword evidence="4 8" id="KW-0762">Sugar transport</keyword>
<keyword evidence="5 9" id="KW-0812">Transmembrane</keyword>
<keyword evidence="7 8" id="KW-0472">Membrane</keyword>
<feature type="transmembrane region" description="Helical" evidence="9">
    <location>
        <begin position="179"/>
        <end position="199"/>
    </location>
</feature>
<dbReference type="GO" id="GO:0008982">
    <property type="term" value="F:protein-N(PI)-phosphohistidine-sugar phosphotransferase activity"/>
    <property type="evidence" value="ECO:0007669"/>
    <property type="project" value="UniProtKB-UniRule"/>
</dbReference>
<dbReference type="KEGG" id="vzi:G5S32_09565"/>
<keyword evidence="12" id="KW-1185">Reference proteome</keyword>
<dbReference type="InterPro" id="IPR003352">
    <property type="entry name" value="PTS_EIIC"/>
</dbReference>
<feature type="transmembrane region" description="Helical" evidence="9">
    <location>
        <begin position="108"/>
        <end position="127"/>
    </location>
</feature>
<comment type="subcellular location">
    <subcellularLocation>
        <location evidence="1">Cell membrane</location>
        <topology evidence="1">Multi-pass membrane protein</topology>
    </subcellularLocation>
</comment>
<feature type="transmembrane region" description="Helical" evidence="9">
    <location>
        <begin position="282"/>
        <end position="303"/>
    </location>
</feature>
<accession>A0A6G7CJL1</accession>
<dbReference type="NCBIfam" id="TIGR00410">
    <property type="entry name" value="lacE"/>
    <property type="match status" value="1"/>
</dbReference>